<dbReference type="Pfam" id="PF11947">
    <property type="entry name" value="DUF3464"/>
    <property type="match status" value="1"/>
</dbReference>
<protein>
    <submittedName>
        <fullName evidence="3">Uncharacterized protein</fullName>
    </submittedName>
</protein>
<evidence type="ECO:0000313" key="4">
    <source>
        <dbReference type="Proteomes" id="UP000834106"/>
    </source>
</evidence>
<keyword evidence="4" id="KW-1185">Reference proteome</keyword>
<dbReference type="InterPro" id="IPR021855">
    <property type="entry name" value="PAM68-like"/>
</dbReference>
<organism evidence="3 4">
    <name type="scientific">Fraxinus pennsylvanica</name>
    <dbReference type="NCBI Taxonomy" id="56036"/>
    <lineage>
        <taxon>Eukaryota</taxon>
        <taxon>Viridiplantae</taxon>
        <taxon>Streptophyta</taxon>
        <taxon>Embryophyta</taxon>
        <taxon>Tracheophyta</taxon>
        <taxon>Spermatophyta</taxon>
        <taxon>Magnoliopsida</taxon>
        <taxon>eudicotyledons</taxon>
        <taxon>Gunneridae</taxon>
        <taxon>Pentapetalae</taxon>
        <taxon>asterids</taxon>
        <taxon>lamiids</taxon>
        <taxon>Lamiales</taxon>
        <taxon>Oleaceae</taxon>
        <taxon>Oleeae</taxon>
        <taxon>Fraxinus</taxon>
    </lineage>
</organism>
<name>A0AAD1ZJJ4_9LAMI</name>
<keyword evidence="2" id="KW-0812">Transmembrane</keyword>
<keyword evidence="2" id="KW-0472">Membrane</keyword>
<reference evidence="3" key="1">
    <citation type="submission" date="2023-05" db="EMBL/GenBank/DDBJ databases">
        <authorList>
            <person name="Huff M."/>
        </authorList>
    </citation>
    <scope>NUCLEOTIDE SEQUENCE</scope>
</reference>
<feature type="region of interest" description="Disordered" evidence="1">
    <location>
        <begin position="43"/>
        <end position="80"/>
    </location>
</feature>
<dbReference type="PANTHER" id="PTHR34575">
    <property type="entry name" value="PROTEIN PAM68, CHLOROPLASTIC"/>
    <property type="match status" value="1"/>
</dbReference>
<sequence length="183" mass="20859">MKTLSILQQTPLHITKSTPWRRSNPFLHQLHCKNPQNWRQLHAGAKGFGGASSSSTNIQEQPKDKQKPGGKSFRKTEEDNDDKIPDAVWERMISRILFYVGVPLIMGFALLQVLGALKEQKLWDVPNWVPFLTSFVTFGSSALGIAYGTLSTSWDIEKEGSFLGFEEAQENWDEMWKEDENNM</sequence>
<evidence type="ECO:0000256" key="1">
    <source>
        <dbReference type="SAM" id="MobiDB-lite"/>
    </source>
</evidence>
<evidence type="ECO:0000256" key="2">
    <source>
        <dbReference type="SAM" id="Phobius"/>
    </source>
</evidence>
<dbReference type="PANTHER" id="PTHR34575:SF6">
    <property type="entry name" value="EXPRESSED PROTEIN"/>
    <property type="match status" value="1"/>
</dbReference>
<evidence type="ECO:0000313" key="3">
    <source>
        <dbReference type="EMBL" id="CAI9768187.1"/>
    </source>
</evidence>
<gene>
    <name evidence="3" type="ORF">FPE_LOCUS15617</name>
</gene>
<accession>A0AAD1ZJJ4</accession>
<dbReference type="EMBL" id="OU503044">
    <property type="protein sequence ID" value="CAI9768187.1"/>
    <property type="molecule type" value="Genomic_DNA"/>
</dbReference>
<dbReference type="Proteomes" id="UP000834106">
    <property type="component" value="Chromosome 9"/>
</dbReference>
<proteinExistence type="predicted"/>
<keyword evidence="2" id="KW-1133">Transmembrane helix</keyword>
<dbReference type="AlphaFoldDB" id="A0AAD1ZJJ4"/>
<feature type="transmembrane region" description="Helical" evidence="2">
    <location>
        <begin position="96"/>
        <end position="117"/>
    </location>
</feature>
<feature type="transmembrane region" description="Helical" evidence="2">
    <location>
        <begin position="129"/>
        <end position="150"/>
    </location>
</feature>